<gene>
    <name evidence="1" type="ORF">D5086_0000020770</name>
</gene>
<name>A0A4U5R554_POPAL</name>
<comment type="caution">
    <text evidence="1">The sequence shown here is derived from an EMBL/GenBank/DDBJ whole genome shotgun (WGS) entry which is preliminary data.</text>
</comment>
<protein>
    <submittedName>
        <fullName evidence="1">Uncharacterized protein</fullName>
    </submittedName>
</protein>
<dbReference type="AlphaFoldDB" id="A0A4U5R554"/>
<accession>A0A4U5R554</accession>
<evidence type="ECO:0000313" key="1">
    <source>
        <dbReference type="EMBL" id="TKS16705.1"/>
    </source>
</evidence>
<dbReference type="EMBL" id="RCHU01000049">
    <property type="protein sequence ID" value="TKS16705.1"/>
    <property type="molecule type" value="Genomic_DNA"/>
</dbReference>
<sequence>MTSMFDEGCFVHERISSTGLDVCSSTVEGIKYEVLDGNGTTTELPQTEAMRVLEPWGWRRVGGAFRGSISVNEFGAVSVVEVGSGGEKGKPTQLSIPAGFEITSQCCKEESFEVGYEERDDVFKEQFDKGVREVGVVPEDGETFTGPGCMRNSEPWYCRIYCNWRLGKNRISRILFLSMEKSPFTALNLSASVNSVSIRIKTEITLMEVEVNKKNTVNTSRNKLMGNLGPKKKVDSASEDFERCLMR</sequence>
<reference evidence="1" key="1">
    <citation type="submission" date="2018-10" db="EMBL/GenBank/DDBJ databases">
        <title>Population genomic analysis revealed the cold adaptation of white poplar.</title>
        <authorList>
            <person name="Liu Y.-J."/>
        </authorList>
    </citation>
    <scope>NUCLEOTIDE SEQUENCE [LARGE SCALE GENOMIC DNA]</scope>
    <source>
        <strain evidence="1">PAL-ZL1</strain>
    </source>
</reference>
<organism evidence="1">
    <name type="scientific">Populus alba</name>
    <name type="common">White poplar</name>
    <dbReference type="NCBI Taxonomy" id="43335"/>
    <lineage>
        <taxon>Eukaryota</taxon>
        <taxon>Viridiplantae</taxon>
        <taxon>Streptophyta</taxon>
        <taxon>Embryophyta</taxon>
        <taxon>Tracheophyta</taxon>
        <taxon>Spermatophyta</taxon>
        <taxon>Magnoliopsida</taxon>
        <taxon>eudicotyledons</taxon>
        <taxon>Gunneridae</taxon>
        <taxon>Pentapetalae</taxon>
        <taxon>rosids</taxon>
        <taxon>fabids</taxon>
        <taxon>Malpighiales</taxon>
        <taxon>Salicaceae</taxon>
        <taxon>Saliceae</taxon>
        <taxon>Populus</taxon>
    </lineage>
</organism>
<proteinExistence type="predicted"/>